<reference evidence="4 5" key="1">
    <citation type="submission" date="2023-08" db="EMBL/GenBank/DDBJ databases">
        <title>Black Yeasts Isolated from many extreme environments.</title>
        <authorList>
            <person name="Coleine C."/>
            <person name="Stajich J.E."/>
            <person name="Selbmann L."/>
        </authorList>
    </citation>
    <scope>NUCLEOTIDE SEQUENCE [LARGE SCALE GENOMIC DNA]</scope>
    <source>
        <strain evidence="4 5">CCFEE 6328</strain>
    </source>
</reference>
<dbReference type="Proteomes" id="UP001345691">
    <property type="component" value="Unassembled WGS sequence"/>
</dbReference>
<dbReference type="InterPro" id="IPR045336">
    <property type="entry name" value="MmgE_PrpD_N"/>
</dbReference>
<dbReference type="Pfam" id="PF03972">
    <property type="entry name" value="MmgE_PrpD_N"/>
    <property type="match status" value="1"/>
</dbReference>
<keyword evidence="5" id="KW-1185">Reference proteome</keyword>
<evidence type="ECO:0000313" key="4">
    <source>
        <dbReference type="EMBL" id="KAK5057326.1"/>
    </source>
</evidence>
<evidence type="ECO:0000259" key="2">
    <source>
        <dbReference type="Pfam" id="PF03972"/>
    </source>
</evidence>
<dbReference type="Gene3D" id="1.10.4100.10">
    <property type="entry name" value="2-methylcitrate dehydratase PrpD"/>
    <property type="match status" value="1"/>
</dbReference>
<sequence>MSSPISSDQPKGPTQQLTEWIQSMSFDKVPTTVHTRAKYIILDGLACLLVGSHLPWSTKAVHAFQAFEPPGSGSCNVYGWNYKISPPSAALLNSTFIQGFELDDWHSEAPLHSNALLLPSLMATVEHEAAVGTTIISGKEFLLAAIIGYEVGPRVGLGLWGGHILSAGWHSGAVFGPAAVASAVAKMLNLPASQIEDALGIACTQAGGLMSAQFGSEVKRMQHGFAARNGLCATFLARGGYIGIKQVFEQPYGGFLTQFSAGNGKTPNFLPDEISKDLGKEWKIAGVRLKPYASMAGTHPTIDCVRLLQQQYPEAVSSQGLQKIKSITIEMGSDAFHHGGWHPTRPLTSLGAQMCNAYVAASQFIDHNVLIAQFEPAMLDRDAVWGLVEKTTCVQNDNLSKFAQRVTVSYEEGSGIGPISGKVENARGVDPEMSNEDILEKWRQLTIGLVEDRTREEIESIVLNLESCKDIKALTDLMVEIGSTKGAFTP</sequence>
<protein>
    <recommendedName>
        <fullName evidence="6">MmgE/PrpD family protein</fullName>
    </recommendedName>
</protein>
<comment type="caution">
    <text evidence="4">The sequence shown here is derived from an EMBL/GenBank/DDBJ whole genome shotgun (WGS) entry which is preliminary data.</text>
</comment>
<gene>
    <name evidence="4" type="ORF">LTR69_007365</name>
</gene>
<dbReference type="EMBL" id="JAVRRF010000016">
    <property type="protein sequence ID" value="KAK5057326.1"/>
    <property type="molecule type" value="Genomic_DNA"/>
</dbReference>
<feature type="domain" description="MmgE/PrpD N-terminal" evidence="2">
    <location>
        <begin position="15"/>
        <end position="264"/>
    </location>
</feature>
<accession>A0ABR0J6A7</accession>
<comment type="similarity">
    <text evidence="1">Belongs to the PrpD family.</text>
</comment>
<name>A0ABR0J6A7_9EURO</name>
<proteinExistence type="inferred from homology"/>
<evidence type="ECO:0000313" key="5">
    <source>
        <dbReference type="Proteomes" id="UP001345691"/>
    </source>
</evidence>
<evidence type="ECO:0000259" key="3">
    <source>
        <dbReference type="Pfam" id="PF19305"/>
    </source>
</evidence>
<dbReference type="PANTHER" id="PTHR16943:SF8">
    <property type="entry name" value="2-METHYLCITRATE DEHYDRATASE"/>
    <property type="match status" value="1"/>
</dbReference>
<organism evidence="4 5">
    <name type="scientific">Exophiala sideris</name>
    <dbReference type="NCBI Taxonomy" id="1016849"/>
    <lineage>
        <taxon>Eukaryota</taxon>
        <taxon>Fungi</taxon>
        <taxon>Dikarya</taxon>
        <taxon>Ascomycota</taxon>
        <taxon>Pezizomycotina</taxon>
        <taxon>Eurotiomycetes</taxon>
        <taxon>Chaetothyriomycetidae</taxon>
        <taxon>Chaetothyriales</taxon>
        <taxon>Herpotrichiellaceae</taxon>
        <taxon>Exophiala</taxon>
    </lineage>
</organism>
<feature type="domain" description="MmgE/PrpD C-terminal" evidence="3">
    <location>
        <begin position="292"/>
        <end position="466"/>
    </location>
</feature>
<dbReference type="InterPro" id="IPR045337">
    <property type="entry name" value="MmgE_PrpD_C"/>
</dbReference>
<evidence type="ECO:0008006" key="6">
    <source>
        <dbReference type="Google" id="ProtNLM"/>
    </source>
</evidence>
<evidence type="ECO:0000256" key="1">
    <source>
        <dbReference type="ARBA" id="ARBA00006174"/>
    </source>
</evidence>
<dbReference type="InterPro" id="IPR036148">
    <property type="entry name" value="MmgE/PrpD_sf"/>
</dbReference>
<dbReference type="InterPro" id="IPR042183">
    <property type="entry name" value="MmgE/PrpD_sf_1"/>
</dbReference>
<dbReference type="SUPFAM" id="SSF103378">
    <property type="entry name" value="2-methylcitrate dehydratase PrpD"/>
    <property type="match status" value="1"/>
</dbReference>
<dbReference type="Pfam" id="PF19305">
    <property type="entry name" value="MmgE_PrpD_C"/>
    <property type="match status" value="1"/>
</dbReference>
<dbReference type="PANTHER" id="PTHR16943">
    <property type="entry name" value="2-METHYLCITRATE DEHYDRATASE-RELATED"/>
    <property type="match status" value="1"/>
</dbReference>
<dbReference type="InterPro" id="IPR005656">
    <property type="entry name" value="MmgE_PrpD"/>
</dbReference>